<dbReference type="Proteomes" id="UP000663880">
    <property type="component" value="Unassembled WGS sequence"/>
</dbReference>
<dbReference type="EMBL" id="CAJOBZ010000001">
    <property type="protein sequence ID" value="CAF4743257.1"/>
    <property type="molecule type" value="Genomic_DNA"/>
</dbReference>
<accession>A0A821KYT1</accession>
<name>A0A821KYT1_9NEOP</name>
<proteinExistence type="predicted"/>
<reference evidence="2" key="1">
    <citation type="submission" date="2021-02" db="EMBL/GenBank/DDBJ databases">
        <authorList>
            <person name="Steward A R."/>
        </authorList>
    </citation>
    <scope>NUCLEOTIDE SEQUENCE</scope>
</reference>
<dbReference type="AlphaFoldDB" id="A0A821KYT1"/>
<evidence type="ECO:0000256" key="1">
    <source>
        <dbReference type="SAM" id="MobiDB-lite"/>
    </source>
</evidence>
<gene>
    <name evidence="2" type="ORF">PMACD_LOCUS167</name>
</gene>
<feature type="compositionally biased region" description="Basic residues" evidence="1">
    <location>
        <begin position="1"/>
        <end position="12"/>
    </location>
</feature>
<feature type="compositionally biased region" description="Low complexity" evidence="1">
    <location>
        <begin position="113"/>
        <end position="128"/>
    </location>
</feature>
<organism evidence="2 3">
    <name type="scientific">Pieris macdunnoughi</name>
    <dbReference type="NCBI Taxonomy" id="345717"/>
    <lineage>
        <taxon>Eukaryota</taxon>
        <taxon>Metazoa</taxon>
        <taxon>Ecdysozoa</taxon>
        <taxon>Arthropoda</taxon>
        <taxon>Hexapoda</taxon>
        <taxon>Insecta</taxon>
        <taxon>Pterygota</taxon>
        <taxon>Neoptera</taxon>
        <taxon>Endopterygota</taxon>
        <taxon>Lepidoptera</taxon>
        <taxon>Glossata</taxon>
        <taxon>Ditrysia</taxon>
        <taxon>Papilionoidea</taxon>
        <taxon>Pieridae</taxon>
        <taxon>Pierinae</taxon>
        <taxon>Pieris</taxon>
    </lineage>
</organism>
<protein>
    <submittedName>
        <fullName evidence="2">Uncharacterized protein</fullName>
    </submittedName>
</protein>
<feature type="region of interest" description="Disordered" evidence="1">
    <location>
        <begin position="111"/>
        <end position="147"/>
    </location>
</feature>
<evidence type="ECO:0000313" key="2">
    <source>
        <dbReference type="EMBL" id="CAF4743257.1"/>
    </source>
</evidence>
<feature type="region of interest" description="Disordered" evidence="1">
    <location>
        <begin position="1"/>
        <end position="23"/>
    </location>
</feature>
<sequence>MRKKARALRRAGRGAGGGEGQVGRKLRKGRYFFPNIRSESATPTDRNHHAHCFLFSGFVLRFAEQVRVLQRGQGLRSGQQLWRGRRAQGLGGRRERILHYIQRFRRASRTRGAQALTSRAGAAASKARVASREPLRRAPPRPTAPPVYHPTVALAPASAHLAVKTQGKLEITRYSHLY</sequence>
<keyword evidence="3" id="KW-1185">Reference proteome</keyword>
<comment type="caution">
    <text evidence="2">The sequence shown here is derived from an EMBL/GenBank/DDBJ whole genome shotgun (WGS) entry which is preliminary data.</text>
</comment>
<evidence type="ECO:0000313" key="3">
    <source>
        <dbReference type="Proteomes" id="UP000663880"/>
    </source>
</evidence>